<dbReference type="AlphaFoldDB" id="A0A7S6WWA0"/>
<evidence type="ECO:0000313" key="2">
    <source>
        <dbReference type="EMBL" id="QOW64708.1"/>
    </source>
</evidence>
<feature type="transmembrane region" description="Helical" evidence="1">
    <location>
        <begin position="71"/>
        <end position="90"/>
    </location>
</feature>
<reference evidence="2 3" key="1">
    <citation type="submission" date="2020-09" db="EMBL/GenBank/DDBJ databases">
        <title>Investigation of environmental microbes.</title>
        <authorList>
            <person name="Ou Y."/>
            <person name="Kang Q."/>
        </authorList>
    </citation>
    <scope>NUCLEOTIDE SEQUENCE [LARGE SCALE GENOMIC DNA]</scope>
    <source>
        <strain evidence="2 3">KJZ-14</strain>
        <plasmid evidence="2 3">p1</plasmid>
    </source>
</reference>
<keyword evidence="1" id="KW-0812">Transmembrane</keyword>
<organism evidence="2 3">
    <name type="scientific">Rothia terrae</name>
    <dbReference type="NCBI Taxonomy" id="396015"/>
    <lineage>
        <taxon>Bacteria</taxon>
        <taxon>Bacillati</taxon>
        <taxon>Actinomycetota</taxon>
        <taxon>Actinomycetes</taxon>
        <taxon>Micrococcales</taxon>
        <taxon>Micrococcaceae</taxon>
        <taxon>Rothia</taxon>
    </lineage>
</organism>
<proteinExistence type="predicted"/>
<gene>
    <name evidence="2" type="ORF">IDM49_11435</name>
</gene>
<accession>A0A7S6WWA0</accession>
<evidence type="ECO:0000313" key="3">
    <source>
        <dbReference type="Proteomes" id="UP000516404"/>
    </source>
</evidence>
<dbReference type="Proteomes" id="UP000516404">
    <property type="component" value="Plasmid p1"/>
</dbReference>
<keyword evidence="2" id="KW-0614">Plasmid</keyword>
<dbReference type="GeneID" id="96624849"/>
<feature type="transmembrane region" description="Helical" evidence="1">
    <location>
        <begin position="44"/>
        <end position="65"/>
    </location>
</feature>
<dbReference type="RefSeq" id="WP_193836761.1">
    <property type="nucleotide sequence ID" value="NZ_CP062960.1"/>
</dbReference>
<keyword evidence="3" id="KW-1185">Reference proteome</keyword>
<keyword evidence="1" id="KW-1133">Transmembrane helix</keyword>
<keyword evidence="1" id="KW-0472">Membrane</keyword>
<protein>
    <submittedName>
        <fullName evidence="2">Uncharacterized protein</fullName>
    </submittedName>
</protein>
<name>A0A7S6WWA0_9MICC</name>
<sequence>MTYQPDPHHYFHYQPPQILAAKKSHWCARVWFGVWRGFITFNKVLWILGMFVGIPAVIIPVLGWFPQVRTFLGYLMIWVLMISFIAYCLTYNW</sequence>
<dbReference type="EMBL" id="CP062960">
    <property type="protein sequence ID" value="QOW64708.1"/>
    <property type="molecule type" value="Genomic_DNA"/>
</dbReference>
<geneLocation type="plasmid" evidence="2 3">
    <name>p1</name>
</geneLocation>
<evidence type="ECO:0000256" key="1">
    <source>
        <dbReference type="SAM" id="Phobius"/>
    </source>
</evidence>
<dbReference type="KEGG" id="rter:IDM49_11435"/>